<dbReference type="InterPro" id="IPR035965">
    <property type="entry name" value="PAS-like_dom_sf"/>
</dbReference>
<dbReference type="SMART" id="SM00086">
    <property type="entry name" value="PAC"/>
    <property type="match status" value="7"/>
</dbReference>
<protein>
    <recommendedName>
        <fullName evidence="2">histidine kinase</fullName>
        <ecNumber evidence="2">2.7.13.3</ecNumber>
    </recommendedName>
</protein>
<feature type="domain" description="PAS" evidence="7">
    <location>
        <begin position="786"/>
        <end position="857"/>
    </location>
</feature>
<dbReference type="AlphaFoldDB" id="A0A1G9W806"/>
<feature type="domain" description="Histidine kinase" evidence="6">
    <location>
        <begin position="923"/>
        <end position="1136"/>
    </location>
</feature>
<keyword evidence="4" id="KW-0808">Transferase</keyword>
<evidence type="ECO:0000256" key="3">
    <source>
        <dbReference type="ARBA" id="ARBA00022553"/>
    </source>
</evidence>
<dbReference type="Pfam" id="PF13426">
    <property type="entry name" value="PAS_9"/>
    <property type="match status" value="1"/>
</dbReference>
<evidence type="ECO:0000313" key="9">
    <source>
        <dbReference type="EMBL" id="SDM80668.1"/>
    </source>
</evidence>
<feature type="domain" description="PAC" evidence="8">
    <location>
        <begin position="78"/>
        <end position="130"/>
    </location>
</feature>
<reference evidence="9 10" key="1">
    <citation type="submission" date="2016-10" db="EMBL/GenBank/DDBJ databases">
        <authorList>
            <person name="de Groot N.N."/>
        </authorList>
    </citation>
    <scope>NUCLEOTIDE SEQUENCE [LARGE SCALE GENOMIC DNA]</scope>
    <source>
        <strain evidence="9 10">DSM 16077</strain>
    </source>
</reference>
<dbReference type="PANTHER" id="PTHR43304">
    <property type="entry name" value="PHYTOCHROME-LIKE PROTEIN CPH1"/>
    <property type="match status" value="1"/>
</dbReference>
<keyword evidence="3" id="KW-0597">Phosphoprotein</keyword>
<keyword evidence="10" id="KW-1185">Reference proteome</keyword>
<feature type="domain" description="PAC" evidence="8">
    <location>
        <begin position="207"/>
        <end position="260"/>
    </location>
</feature>
<evidence type="ECO:0000256" key="2">
    <source>
        <dbReference type="ARBA" id="ARBA00012438"/>
    </source>
</evidence>
<dbReference type="Pfam" id="PF02518">
    <property type="entry name" value="HATPase_c"/>
    <property type="match status" value="1"/>
</dbReference>
<dbReference type="SUPFAM" id="SSF55874">
    <property type="entry name" value="ATPase domain of HSP90 chaperone/DNA topoisomerase II/histidine kinase"/>
    <property type="match status" value="1"/>
</dbReference>
<proteinExistence type="predicted"/>
<dbReference type="InterPro" id="IPR000014">
    <property type="entry name" value="PAS"/>
</dbReference>
<dbReference type="SMART" id="SM00387">
    <property type="entry name" value="HATPase_c"/>
    <property type="match status" value="1"/>
</dbReference>
<dbReference type="CDD" id="cd00082">
    <property type="entry name" value="HisKA"/>
    <property type="match status" value="1"/>
</dbReference>
<dbReference type="Gene3D" id="3.30.565.10">
    <property type="entry name" value="Histidine kinase-like ATPase, C-terminal domain"/>
    <property type="match status" value="1"/>
</dbReference>
<dbReference type="InterPro" id="IPR001610">
    <property type="entry name" value="PAC"/>
</dbReference>
<dbReference type="SUPFAM" id="SSF55785">
    <property type="entry name" value="PYP-like sensor domain (PAS domain)"/>
    <property type="match status" value="7"/>
</dbReference>
<dbReference type="InterPro" id="IPR052162">
    <property type="entry name" value="Sensor_kinase/Photoreceptor"/>
</dbReference>
<accession>A0A1G9W806</accession>
<comment type="catalytic activity">
    <reaction evidence="1">
        <text>ATP + protein L-histidine = ADP + protein N-phospho-L-histidine.</text>
        <dbReference type="EC" id="2.7.13.3"/>
    </reaction>
</comment>
<dbReference type="CDD" id="cd00130">
    <property type="entry name" value="PAS"/>
    <property type="match status" value="5"/>
</dbReference>
<feature type="domain" description="PAC" evidence="8">
    <location>
        <begin position="337"/>
        <end position="389"/>
    </location>
</feature>
<gene>
    <name evidence="9" type="ORF">SAMN04488568_12313</name>
</gene>
<dbReference type="InterPro" id="IPR013655">
    <property type="entry name" value="PAS_fold_3"/>
</dbReference>
<dbReference type="InterPro" id="IPR005467">
    <property type="entry name" value="His_kinase_dom"/>
</dbReference>
<dbReference type="PROSITE" id="PS50109">
    <property type="entry name" value="HIS_KIN"/>
    <property type="match status" value="1"/>
</dbReference>
<dbReference type="PROSITE" id="PS50113">
    <property type="entry name" value="PAC"/>
    <property type="match status" value="5"/>
</dbReference>
<dbReference type="STRING" id="144026.SAMN04488568_12313"/>
<feature type="domain" description="PAC" evidence="8">
    <location>
        <begin position="472"/>
        <end position="525"/>
    </location>
</feature>
<keyword evidence="5" id="KW-0418">Kinase</keyword>
<evidence type="ECO:0000259" key="6">
    <source>
        <dbReference type="PROSITE" id="PS50109"/>
    </source>
</evidence>
<dbReference type="SUPFAM" id="SSF47384">
    <property type="entry name" value="Homodimeric domain of signal transducing histidine kinase"/>
    <property type="match status" value="1"/>
</dbReference>
<evidence type="ECO:0000259" key="8">
    <source>
        <dbReference type="PROSITE" id="PS50113"/>
    </source>
</evidence>
<dbReference type="Pfam" id="PF00512">
    <property type="entry name" value="HisKA"/>
    <property type="match status" value="1"/>
</dbReference>
<dbReference type="Gene3D" id="3.30.450.20">
    <property type="entry name" value="PAS domain"/>
    <property type="match status" value="7"/>
</dbReference>
<dbReference type="InterPro" id="IPR000700">
    <property type="entry name" value="PAS-assoc_C"/>
</dbReference>
<dbReference type="InterPro" id="IPR003594">
    <property type="entry name" value="HATPase_dom"/>
</dbReference>
<dbReference type="PRINTS" id="PR00344">
    <property type="entry name" value="BCTRLSENSOR"/>
</dbReference>
<evidence type="ECO:0000256" key="5">
    <source>
        <dbReference type="ARBA" id="ARBA00022777"/>
    </source>
</evidence>
<dbReference type="FunFam" id="3.30.565.10:FF:000006">
    <property type="entry name" value="Sensor histidine kinase WalK"/>
    <property type="match status" value="1"/>
</dbReference>
<dbReference type="PROSITE" id="PS50112">
    <property type="entry name" value="PAS"/>
    <property type="match status" value="2"/>
</dbReference>
<dbReference type="SMART" id="SM00388">
    <property type="entry name" value="HisKA"/>
    <property type="match status" value="1"/>
</dbReference>
<dbReference type="GO" id="GO:0006355">
    <property type="term" value="P:regulation of DNA-templated transcription"/>
    <property type="evidence" value="ECO:0007669"/>
    <property type="project" value="InterPro"/>
</dbReference>
<dbReference type="InterPro" id="IPR003661">
    <property type="entry name" value="HisK_dim/P_dom"/>
</dbReference>
<dbReference type="Pfam" id="PF00989">
    <property type="entry name" value="PAS"/>
    <property type="match status" value="1"/>
</dbReference>
<feature type="domain" description="PAS" evidence="7">
    <location>
        <begin position="4"/>
        <end position="77"/>
    </location>
</feature>
<dbReference type="SMART" id="SM00091">
    <property type="entry name" value="PAS"/>
    <property type="match status" value="7"/>
</dbReference>
<dbReference type="NCBIfam" id="TIGR00229">
    <property type="entry name" value="sensory_box"/>
    <property type="match status" value="4"/>
</dbReference>
<dbReference type="Gene3D" id="1.10.287.130">
    <property type="match status" value="1"/>
</dbReference>
<dbReference type="InterPro" id="IPR004358">
    <property type="entry name" value="Sig_transdc_His_kin-like_C"/>
</dbReference>
<dbReference type="InterPro" id="IPR036097">
    <property type="entry name" value="HisK_dim/P_sf"/>
</dbReference>
<dbReference type="InterPro" id="IPR013767">
    <property type="entry name" value="PAS_fold"/>
</dbReference>
<organism evidence="9 10">
    <name type="scientific">Maricaulis salignorans</name>
    <dbReference type="NCBI Taxonomy" id="144026"/>
    <lineage>
        <taxon>Bacteria</taxon>
        <taxon>Pseudomonadati</taxon>
        <taxon>Pseudomonadota</taxon>
        <taxon>Alphaproteobacteria</taxon>
        <taxon>Maricaulales</taxon>
        <taxon>Maricaulaceae</taxon>
        <taxon>Maricaulis</taxon>
    </lineage>
</organism>
<dbReference type="Pfam" id="PF08447">
    <property type="entry name" value="PAS_3"/>
    <property type="match status" value="5"/>
</dbReference>
<sequence>MTDSKDMLRTLYRSSPNAVVVTNNAREVTGLNPAAERLFGHGEAELVGTSSQTLYADPRDFDQLGETHFHRHAAEISRSYTARYRAKSGRIFDGETTASAIISSTGERDGFICIIRDVTAELSLQARLEASDLQLRVALSSANEGTFSLNVVSGLGSTRGFINEFLGIKSADATISLARWTEALHEDDRDEFLEAIDRLRKQPTTGLDTVHRARRADGAWRWLQTRGRVSEFASDGTPLRISGIIADVTERRALEVKLAEREQQLENAIAAGSAGIWEIDPAVPGAVAIGPIRDMLGVPDKPELIERDIWLDQVHPDERDAVNTETMRLLRGETDSLDIEYRLRDIRSGEWVWLRASGQRIRKDKQHPIISGVLIDITEQKAMAERLTRNEQMVREAMASVRDGVWSADLQRETVRISGFLVDLLKIGAPNEELPIKDWLASRLFADSHRGAERLANLKQAPMTGNGPAEINTVEYRMTNDDGEIVWVRSRGRVIEWDENGRPLRAAGTHSDITEEKRLQTELERRDLQFRDALAATNEGAWRINLKTRISDVTAVISEMIGLPPRDARIARDELVSRIHPDDRPIAEASFMKLDSGEAGTVDYTVRFHSQMAGWIHIHSRGRVSGRDPQGRPLIATGFLSDVTERLETKQRLEEREQQLTDAIQATALGIFRIDVEAAELWLRGNIAEELFNSGAETRVATQAWLDRVHPDDLERVTKVTTALFRGTETVAVIDYRMRDSEGRWIWYQVTGRIVEADDTGRVRNISGVIWNIDTQKRLNHALLEERERFEATYRATPAMMHTIDASGTIREVSDYWLSHLGYSRDEVIGRKSTDFLDPESGQRAVETSLPELFQSGRNTDIPYRFIRKDGTKLDVLLSSFLERDQDGNPLHSYAVITDVTPLRAAYAQLERTNAELDRFATVASHDLQEPLRKVAAFAGLIRRRYTGQLDEDGTRSLDYLVDAAQRMQRLIDDLLSYSRMSSQSLRLQPVDLDALMADVVDQLDAAISESGAQLEIAALPTIRADPLLMRQVLQNLVSNAIKYRGAEAPHIEIRAHCDREAWTVSVTDNGIGIDPKFFEKIFAPFQRLHSREAYSGTGIGLAIVRQAVERHDGRIWVESAEGQGSRFCFSIPIHYPSDGNGTA</sequence>
<evidence type="ECO:0000256" key="4">
    <source>
        <dbReference type="ARBA" id="ARBA00022679"/>
    </source>
</evidence>
<evidence type="ECO:0000313" key="10">
    <source>
        <dbReference type="Proteomes" id="UP000199759"/>
    </source>
</evidence>
<dbReference type="EMBL" id="FNHG01000023">
    <property type="protein sequence ID" value="SDM80668.1"/>
    <property type="molecule type" value="Genomic_DNA"/>
</dbReference>
<evidence type="ECO:0000259" key="7">
    <source>
        <dbReference type="PROSITE" id="PS50112"/>
    </source>
</evidence>
<dbReference type="EC" id="2.7.13.3" evidence="2"/>
<dbReference type="GO" id="GO:0000155">
    <property type="term" value="F:phosphorelay sensor kinase activity"/>
    <property type="evidence" value="ECO:0007669"/>
    <property type="project" value="InterPro"/>
</dbReference>
<dbReference type="Proteomes" id="UP000199759">
    <property type="component" value="Unassembled WGS sequence"/>
</dbReference>
<dbReference type="PANTHER" id="PTHR43304:SF1">
    <property type="entry name" value="PAC DOMAIN-CONTAINING PROTEIN"/>
    <property type="match status" value="1"/>
</dbReference>
<feature type="domain" description="PAC" evidence="8">
    <location>
        <begin position="860"/>
        <end position="912"/>
    </location>
</feature>
<dbReference type="OrthoDB" id="9795133at2"/>
<name>A0A1G9W806_9PROT</name>
<dbReference type="InterPro" id="IPR036890">
    <property type="entry name" value="HATPase_C_sf"/>
</dbReference>
<evidence type="ECO:0000256" key="1">
    <source>
        <dbReference type="ARBA" id="ARBA00000085"/>
    </source>
</evidence>